<feature type="transmembrane region" description="Helical" evidence="3">
    <location>
        <begin position="35"/>
        <end position="57"/>
    </location>
</feature>
<feature type="domain" description="Band 7" evidence="4">
    <location>
        <begin position="23"/>
        <end position="180"/>
    </location>
</feature>
<dbReference type="AlphaFoldDB" id="A0A1J5GJ60"/>
<dbReference type="PANTHER" id="PTHR10264">
    <property type="entry name" value="BAND 7 PROTEIN-RELATED"/>
    <property type="match status" value="1"/>
</dbReference>
<dbReference type="Proteomes" id="UP000228560">
    <property type="component" value="Unassembled WGS sequence"/>
</dbReference>
<accession>A0A2M8CAC8</accession>
<dbReference type="InterPro" id="IPR036013">
    <property type="entry name" value="Band_7/SPFH_dom_sf"/>
</dbReference>
<dbReference type="GO" id="GO:0005886">
    <property type="term" value="C:plasma membrane"/>
    <property type="evidence" value="ECO:0007669"/>
    <property type="project" value="InterPro"/>
</dbReference>
<evidence type="ECO:0000313" key="5">
    <source>
        <dbReference type="EMBL" id="OIP72291.1"/>
    </source>
</evidence>
<dbReference type="InterPro" id="IPR001972">
    <property type="entry name" value="Stomatin_HflK_fam"/>
</dbReference>
<dbReference type="PRINTS" id="PR00721">
    <property type="entry name" value="STOMATIN"/>
</dbReference>
<reference evidence="5 9" key="1">
    <citation type="journal article" date="2016" name="Environ. Microbiol.">
        <title>Genomic resolution of a cold subsurface aquifer community provides metabolic insights for novel microbes adapted to high CO concentrations.</title>
        <authorList>
            <person name="Probst A.J."/>
            <person name="Castelle C.J."/>
            <person name="Singh A."/>
            <person name="Brown C.T."/>
            <person name="Anantharaman K."/>
            <person name="Sharon I."/>
            <person name="Hug L.A."/>
            <person name="Burstein D."/>
            <person name="Emerson J.B."/>
            <person name="Thomas B.C."/>
            <person name="Banfield J.F."/>
        </authorList>
    </citation>
    <scope>NUCLEOTIDE SEQUENCE [LARGE SCALE GENOMIC DNA]</scope>
    <source>
        <strain evidence="5">CG2_30_33_13</strain>
    </source>
</reference>
<proteinExistence type="inferred from homology"/>
<keyword evidence="3" id="KW-0472">Membrane</keyword>
<evidence type="ECO:0000259" key="4">
    <source>
        <dbReference type="SMART" id="SM00244"/>
    </source>
</evidence>
<accession>A0A2M7PQS1</accession>
<dbReference type="PANTHER" id="PTHR10264:SF19">
    <property type="entry name" value="AT06885P-RELATED"/>
    <property type="match status" value="1"/>
</dbReference>
<dbReference type="Gene3D" id="3.30.479.30">
    <property type="entry name" value="Band 7 domain"/>
    <property type="match status" value="1"/>
</dbReference>
<protein>
    <recommendedName>
        <fullName evidence="4">Band 7 domain-containing protein</fullName>
    </recommendedName>
</protein>
<dbReference type="GO" id="GO:0098552">
    <property type="term" value="C:side of membrane"/>
    <property type="evidence" value="ECO:0007669"/>
    <property type="project" value="UniProtKB-ARBA"/>
</dbReference>
<dbReference type="FunFam" id="3.30.479.30:FF:000004">
    <property type="entry name" value="Putative membrane protease family, stomatin"/>
    <property type="match status" value="1"/>
</dbReference>
<dbReference type="CDD" id="cd08826">
    <property type="entry name" value="SPFH_eoslipins_u1"/>
    <property type="match status" value="1"/>
</dbReference>
<evidence type="ECO:0000313" key="9">
    <source>
        <dbReference type="Proteomes" id="UP000182763"/>
    </source>
</evidence>
<evidence type="ECO:0000256" key="1">
    <source>
        <dbReference type="ARBA" id="ARBA00004167"/>
    </source>
</evidence>
<feature type="transmembrane region" description="Helical" evidence="3">
    <location>
        <begin position="7"/>
        <end position="29"/>
    </location>
</feature>
<dbReference type="EMBL" id="PFKO01000155">
    <property type="protein sequence ID" value="PIY32875.1"/>
    <property type="molecule type" value="Genomic_DNA"/>
</dbReference>
<dbReference type="Proteomes" id="UP000231493">
    <property type="component" value="Unassembled WGS sequence"/>
</dbReference>
<evidence type="ECO:0000313" key="10">
    <source>
        <dbReference type="Proteomes" id="UP000228560"/>
    </source>
</evidence>
<accession>A0A2M7K959</accession>
<reference evidence="6" key="3">
    <citation type="submission" date="2017-09" db="EMBL/GenBank/DDBJ databases">
        <title>Depth-based differentiation of microbial function through sediment-hosted aquifers and enrichment of novel symbionts in the deep terrestrial subsurface.</title>
        <authorList>
            <person name="Probst A.J."/>
            <person name="Ladd B."/>
            <person name="Jarett J.K."/>
            <person name="Geller-Mcgrath D.E."/>
            <person name="Sieber C.M.K."/>
            <person name="Emerson J.B."/>
            <person name="Anantharaman K."/>
            <person name="Thomas B.C."/>
            <person name="Malmstrom R."/>
            <person name="Stieglmeier M."/>
            <person name="Klingl A."/>
            <person name="Woyke T."/>
            <person name="Ryan C.M."/>
            <person name="Banfield J.F."/>
        </authorList>
    </citation>
    <scope>NUCLEOTIDE SEQUENCE</scope>
    <source>
        <strain evidence="6">CG_4_8_14_3_um_filter_34_18</strain>
    </source>
</reference>
<evidence type="ECO:0000256" key="2">
    <source>
        <dbReference type="ARBA" id="ARBA00008164"/>
    </source>
</evidence>
<dbReference type="InterPro" id="IPR043202">
    <property type="entry name" value="Band-7_stomatin-like"/>
</dbReference>
<comment type="caution">
    <text evidence="5">The sequence shown here is derived from an EMBL/GenBank/DDBJ whole genome shotgun (WGS) entry which is preliminary data.</text>
</comment>
<dbReference type="Proteomes" id="UP000182763">
    <property type="component" value="Unassembled WGS sequence"/>
</dbReference>
<evidence type="ECO:0000256" key="3">
    <source>
        <dbReference type="SAM" id="Phobius"/>
    </source>
</evidence>
<dbReference type="EMBL" id="MNYY01000048">
    <property type="protein sequence ID" value="OIP72291.1"/>
    <property type="molecule type" value="Genomic_DNA"/>
</dbReference>
<organism evidence="5 9">
    <name type="scientific">Candidatus Infernicultor aquiphilus</name>
    <dbReference type="NCBI Taxonomy" id="1805029"/>
    <lineage>
        <taxon>Bacteria</taxon>
        <taxon>Pseudomonadati</taxon>
        <taxon>Atribacterota</taxon>
        <taxon>Candidatus Phoenicimicrobiia</taxon>
        <taxon>Candidatus Pheonicimicrobiales</taxon>
        <taxon>Candidatus Phoenicimicrobiaceae</taxon>
        <taxon>Candidatus Infernicultor</taxon>
    </lineage>
</organism>
<comment type="similarity">
    <text evidence="2">Belongs to the band 7/mec-2 family.</text>
</comment>
<gene>
    <name evidence="5" type="ORF">AUK42_02335</name>
    <name evidence="8" type="ORF">CO097_06365</name>
    <name evidence="7" type="ORF">COZ07_04215</name>
    <name evidence="6" type="ORF">COZ58_03185</name>
</gene>
<dbReference type="InterPro" id="IPR001107">
    <property type="entry name" value="Band_7"/>
</dbReference>
<dbReference type="Proteomes" id="UP000230646">
    <property type="component" value="Unassembled WGS sequence"/>
</dbReference>
<evidence type="ECO:0000313" key="8">
    <source>
        <dbReference type="EMBL" id="PJB56009.1"/>
    </source>
</evidence>
<evidence type="ECO:0000313" key="11">
    <source>
        <dbReference type="Proteomes" id="UP000230646"/>
    </source>
</evidence>
<keyword evidence="3" id="KW-0812">Transmembrane</keyword>
<name>A0A1J5GJ60_9BACT</name>
<dbReference type="SMART" id="SM00244">
    <property type="entry name" value="PHB"/>
    <property type="match status" value="1"/>
</dbReference>
<sequence length="266" mass="29961">MNIIANLQMYLGILIIVIIILSQAIKILREYERGVIFRLGRLVGAKGPGIIFLIPIVDKMVRVSLRIITMDVPVQEIITKDTVPAKVNAVIFFRVVNPENAVVEVENFVSATSQIAQTTLRSVLGQMELDELLSQREKINQTLQKIVDEHTGPWGIKVTAVETKEIELPEGMKRAMAKQAEAERERRAKIIHAEGEYQASEKLVKAAEKIQEQPTALQLRYLQTLTEISVDKNSTILFPLPIDLIKPFLENFSSKESKKKINKGHS</sequence>
<accession>A0A1J5GJ60</accession>
<dbReference type="RefSeq" id="WP_406607351.1">
    <property type="nucleotide sequence ID" value="NZ_PFKO01000155.1"/>
</dbReference>
<evidence type="ECO:0000313" key="7">
    <source>
        <dbReference type="EMBL" id="PIY32875.1"/>
    </source>
</evidence>
<keyword evidence="3" id="KW-1133">Transmembrane helix</keyword>
<dbReference type="STRING" id="1805029.AUK42_02335"/>
<dbReference type="Pfam" id="PF01145">
    <property type="entry name" value="Band_7"/>
    <property type="match status" value="1"/>
</dbReference>
<dbReference type="EMBL" id="PFTV01000161">
    <property type="protein sequence ID" value="PJB56009.1"/>
    <property type="molecule type" value="Genomic_DNA"/>
</dbReference>
<evidence type="ECO:0000313" key="6">
    <source>
        <dbReference type="EMBL" id="PIX34649.1"/>
    </source>
</evidence>
<dbReference type="SUPFAM" id="SSF117892">
    <property type="entry name" value="Band 7/SPFH domain"/>
    <property type="match status" value="1"/>
</dbReference>
<comment type="subcellular location">
    <subcellularLocation>
        <location evidence="1">Membrane</location>
        <topology evidence="1">Single-pass membrane protein</topology>
    </subcellularLocation>
</comment>
<dbReference type="Gene3D" id="6.10.250.2090">
    <property type="match status" value="1"/>
</dbReference>
<reference evidence="10 11" key="2">
    <citation type="submission" date="2017-09" db="EMBL/GenBank/DDBJ databases">
        <title>Depth-based differentiation of microbial function through sediment-hosted aquifers and enrichment of novel symbionts in the deep terrestrial subsurface.</title>
        <authorList>
            <person name="Probst A.J."/>
            <person name="Ladd B."/>
            <person name="Jarett J.K."/>
            <person name="Geller-Mcgrath D.E."/>
            <person name="Sieber C.M."/>
            <person name="Emerson J.B."/>
            <person name="Anantharaman K."/>
            <person name="Thomas B.C."/>
            <person name="Malmstrom R."/>
            <person name="Stieglmeier M."/>
            <person name="Klingl A."/>
            <person name="Woyke T."/>
            <person name="Ryan C.M."/>
            <person name="Banfield J.F."/>
        </authorList>
    </citation>
    <scope>NUCLEOTIDE SEQUENCE [LARGE SCALE GENOMIC DNA]</scope>
    <source>
        <strain evidence="7">CG_4_10_14_3_um_filter_34_13</strain>
        <strain evidence="8">CG_4_9_14_3_um_filter_33_16</strain>
    </source>
</reference>
<dbReference type="EMBL" id="PFIP01000056">
    <property type="protein sequence ID" value="PIX34649.1"/>
    <property type="molecule type" value="Genomic_DNA"/>
</dbReference>